<accession>A0ABP0HL70</accession>
<evidence type="ECO:0000313" key="4">
    <source>
        <dbReference type="Proteomes" id="UP001642484"/>
    </source>
</evidence>
<keyword evidence="1" id="KW-1133">Transmembrane helix</keyword>
<dbReference type="PANTHER" id="PTHR35688">
    <property type="entry name" value="NAD(P)-LINKED OXIDOREDUCTASE SUPERFAMILY PROTEIN"/>
    <property type="match status" value="1"/>
</dbReference>
<evidence type="ECO:0000313" key="3">
    <source>
        <dbReference type="EMBL" id="CAK8990099.1"/>
    </source>
</evidence>
<dbReference type="Pfam" id="PF03703">
    <property type="entry name" value="bPH_2"/>
    <property type="match status" value="1"/>
</dbReference>
<dbReference type="Proteomes" id="UP001642484">
    <property type="component" value="Unassembled WGS sequence"/>
</dbReference>
<proteinExistence type="predicted"/>
<keyword evidence="1" id="KW-0812">Transmembrane</keyword>
<organism evidence="3 4">
    <name type="scientific">Durusdinium trenchii</name>
    <dbReference type="NCBI Taxonomy" id="1381693"/>
    <lineage>
        <taxon>Eukaryota</taxon>
        <taxon>Sar</taxon>
        <taxon>Alveolata</taxon>
        <taxon>Dinophyceae</taxon>
        <taxon>Suessiales</taxon>
        <taxon>Symbiodiniaceae</taxon>
        <taxon>Durusdinium</taxon>
    </lineage>
</organism>
<name>A0ABP0HL70_9DINO</name>
<evidence type="ECO:0000256" key="1">
    <source>
        <dbReference type="SAM" id="Phobius"/>
    </source>
</evidence>
<protein>
    <recommendedName>
        <fullName evidence="2">YdbS-like PH domain-containing protein</fullName>
    </recommendedName>
</protein>
<keyword evidence="4" id="KW-1185">Reference proteome</keyword>
<dbReference type="EMBL" id="CAXAMN010000681">
    <property type="protein sequence ID" value="CAK8990099.1"/>
    <property type="molecule type" value="Genomic_DNA"/>
</dbReference>
<comment type="caution">
    <text evidence="3">The sequence shown here is derived from an EMBL/GenBank/DDBJ whole genome shotgun (WGS) entry which is preliminary data.</text>
</comment>
<keyword evidence="1" id="KW-0472">Membrane</keyword>
<gene>
    <name evidence="3" type="ORF">CCMP2556_LOCUS1919</name>
</gene>
<dbReference type="InterPro" id="IPR005182">
    <property type="entry name" value="YdbS-like_PH"/>
</dbReference>
<evidence type="ECO:0000259" key="2">
    <source>
        <dbReference type="Pfam" id="PF03703"/>
    </source>
</evidence>
<dbReference type="PANTHER" id="PTHR35688:SF2">
    <property type="entry name" value="NAD(P)-LINKED OXIDOREDUCTASE SUPERFAMILY PROTEIN"/>
    <property type="match status" value="1"/>
</dbReference>
<feature type="domain" description="YdbS-like PH" evidence="2">
    <location>
        <begin position="52"/>
        <end position="117"/>
    </location>
</feature>
<reference evidence="3 4" key="1">
    <citation type="submission" date="2024-02" db="EMBL/GenBank/DDBJ databases">
        <authorList>
            <person name="Chen Y."/>
            <person name="Shah S."/>
            <person name="Dougan E. K."/>
            <person name="Thang M."/>
            <person name="Chan C."/>
        </authorList>
    </citation>
    <scope>NUCLEOTIDE SEQUENCE [LARGE SCALE GENOMIC DNA]</scope>
</reference>
<feature type="transmembrane region" description="Helical" evidence="1">
    <location>
        <begin position="27"/>
        <end position="47"/>
    </location>
</feature>
<sequence>MDKSKKEEAKLEAEEVFWEGPPSSTEMFAPFFSCFVVIGIIPFIAAVNRQFRVKYKITNKRVSVTGGFDGKDITEFSYQEIYEMKYGQRWFGYCADMRINLRDGAKVELFGLLNFEENYNFMLSKCDKDARKRSDPPPPVSN</sequence>